<organism evidence="1 2">
    <name type="scientific">Caerostris extrusa</name>
    <name type="common">Bark spider</name>
    <name type="synonym">Caerostris bankana</name>
    <dbReference type="NCBI Taxonomy" id="172846"/>
    <lineage>
        <taxon>Eukaryota</taxon>
        <taxon>Metazoa</taxon>
        <taxon>Ecdysozoa</taxon>
        <taxon>Arthropoda</taxon>
        <taxon>Chelicerata</taxon>
        <taxon>Arachnida</taxon>
        <taxon>Araneae</taxon>
        <taxon>Araneomorphae</taxon>
        <taxon>Entelegynae</taxon>
        <taxon>Araneoidea</taxon>
        <taxon>Araneidae</taxon>
        <taxon>Caerostris</taxon>
    </lineage>
</organism>
<comment type="caution">
    <text evidence="1">The sequence shown here is derived from an EMBL/GenBank/DDBJ whole genome shotgun (WGS) entry which is preliminary data.</text>
</comment>
<sequence length="228" mass="25539">MVKYFLSLGPGGTTITQGDMCREYSELHNFSTSSVVNVKASYEWVLFKVIATNPGQEAHLLENSTLSRMRTRKTPETFVLNRRKNIFFLSVLVEPPLFKATCREYSDLHNFPSSSVVNVKQFMSGSFKVIATIPVQEAHLLENSTLSRCELLSPESKKNISFLSFLVEPSLLKATCAENIQTFIIFPVPRSLMSKQVMSASFKVIATKPDQEAHLSENSILSQCGSYP</sequence>
<evidence type="ECO:0000313" key="1">
    <source>
        <dbReference type="EMBL" id="GIY44073.1"/>
    </source>
</evidence>
<evidence type="ECO:0000313" key="2">
    <source>
        <dbReference type="Proteomes" id="UP001054945"/>
    </source>
</evidence>
<dbReference type="EMBL" id="BPLR01011082">
    <property type="protein sequence ID" value="GIY44073.1"/>
    <property type="molecule type" value="Genomic_DNA"/>
</dbReference>
<dbReference type="Proteomes" id="UP001054945">
    <property type="component" value="Unassembled WGS sequence"/>
</dbReference>
<protein>
    <submittedName>
        <fullName evidence="1">Uncharacterized protein</fullName>
    </submittedName>
</protein>
<reference evidence="1 2" key="1">
    <citation type="submission" date="2021-06" db="EMBL/GenBank/DDBJ databases">
        <title>Caerostris extrusa draft genome.</title>
        <authorList>
            <person name="Kono N."/>
            <person name="Arakawa K."/>
        </authorList>
    </citation>
    <scope>NUCLEOTIDE SEQUENCE [LARGE SCALE GENOMIC DNA]</scope>
</reference>
<name>A0AAV4TJC8_CAEEX</name>
<proteinExistence type="predicted"/>
<accession>A0AAV4TJC8</accession>
<gene>
    <name evidence="1" type="ORF">CEXT_715961</name>
</gene>
<dbReference type="AlphaFoldDB" id="A0AAV4TJC8"/>
<keyword evidence="2" id="KW-1185">Reference proteome</keyword>